<dbReference type="AlphaFoldDB" id="A0A8J4WQX5"/>
<dbReference type="OrthoDB" id="9422899at2759"/>
<dbReference type="InterPro" id="IPR013151">
    <property type="entry name" value="Immunoglobulin_dom"/>
</dbReference>
<reference evidence="3" key="1">
    <citation type="submission" date="2020-07" db="EMBL/GenBank/DDBJ databases">
        <title>Clarias magur genome sequencing, assembly and annotation.</title>
        <authorList>
            <person name="Kushwaha B."/>
            <person name="Kumar R."/>
            <person name="Das P."/>
            <person name="Joshi C.G."/>
            <person name="Kumar D."/>
            <person name="Nagpure N.S."/>
            <person name="Pandey M."/>
            <person name="Agarwal S."/>
            <person name="Srivastava S."/>
            <person name="Singh M."/>
            <person name="Sahoo L."/>
            <person name="Jayasankar P."/>
            <person name="Meher P.K."/>
            <person name="Koringa P.G."/>
            <person name="Iquebal M.A."/>
            <person name="Das S.P."/>
            <person name="Bit A."/>
            <person name="Patnaik S."/>
            <person name="Patel N."/>
            <person name="Shah T.M."/>
            <person name="Hinsu A."/>
            <person name="Jena J.K."/>
        </authorList>
    </citation>
    <scope>NUCLEOTIDE SEQUENCE</scope>
    <source>
        <strain evidence="3">CIFAMagur01</strain>
        <tissue evidence="3">Testis</tissue>
    </source>
</reference>
<dbReference type="SMART" id="SM00409">
    <property type="entry name" value="IG"/>
    <property type="match status" value="2"/>
</dbReference>
<keyword evidence="4" id="KW-1185">Reference proteome</keyword>
<protein>
    <submittedName>
        <fullName evidence="3">CD83 antigen-like protein</fullName>
    </submittedName>
</protein>
<evidence type="ECO:0000256" key="1">
    <source>
        <dbReference type="ARBA" id="ARBA00023319"/>
    </source>
</evidence>
<proteinExistence type="predicted"/>
<feature type="domain" description="Ig-like" evidence="2">
    <location>
        <begin position="22"/>
        <end position="108"/>
    </location>
</feature>
<dbReference type="Proteomes" id="UP000727407">
    <property type="component" value="Unassembled WGS sequence"/>
</dbReference>
<dbReference type="PANTHER" id="PTHR15193">
    <property type="entry name" value="CD83 ANTIGEN"/>
    <property type="match status" value="1"/>
</dbReference>
<dbReference type="InterPro" id="IPR013783">
    <property type="entry name" value="Ig-like_fold"/>
</dbReference>
<dbReference type="InterPro" id="IPR007110">
    <property type="entry name" value="Ig-like_dom"/>
</dbReference>
<name>A0A8J4WQX5_CLAMG</name>
<evidence type="ECO:0000313" key="3">
    <source>
        <dbReference type="EMBL" id="KAF5889184.1"/>
    </source>
</evidence>
<dbReference type="SUPFAM" id="SSF48726">
    <property type="entry name" value="Immunoglobulin"/>
    <property type="match status" value="2"/>
</dbReference>
<organism evidence="3 4">
    <name type="scientific">Clarias magur</name>
    <name type="common">Asian catfish</name>
    <name type="synonym">Macropteronotus magur</name>
    <dbReference type="NCBI Taxonomy" id="1594786"/>
    <lineage>
        <taxon>Eukaryota</taxon>
        <taxon>Metazoa</taxon>
        <taxon>Chordata</taxon>
        <taxon>Craniata</taxon>
        <taxon>Vertebrata</taxon>
        <taxon>Euteleostomi</taxon>
        <taxon>Actinopterygii</taxon>
        <taxon>Neopterygii</taxon>
        <taxon>Teleostei</taxon>
        <taxon>Ostariophysi</taxon>
        <taxon>Siluriformes</taxon>
        <taxon>Clariidae</taxon>
        <taxon>Clarias</taxon>
    </lineage>
</organism>
<sequence length="259" mass="29557">MLVLHCWTGLSQHVPIIPADCNKDIILPCSVSDPVRGYRYMVWYRNDTAILKWNRKELTFYNKSSSASLGVRDTLVLLNVQPSDSGYYQCFLAAEIGQKDRQSYVGLTVSVVNLLELSISVRVDQSFITIPCQAKRESDVEYRRITWYKLEVGSGVLTGLVMKDLHTKETILYKFANQSYEVADDYSLIVPETGKRDCGHYRCTLWPPLGHYIQDGDYEFYPLGCSRHHQKSKTIQSEKTKLSLFNVPIILAISVMLIA</sequence>
<keyword evidence="1" id="KW-0393">Immunoglobulin domain</keyword>
<dbReference type="PROSITE" id="PS50835">
    <property type="entry name" value="IG_LIKE"/>
    <property type="match status" value="1"/>
</dbReference>
<dbReference type="InterPro" id="IPR036179">
    <property type="entry name" value="Ig-like_dom_sf"/>
</dbReference>
<feature type="non-terminal residue" evidence="3">
    <location>
        <position position="259"/>
    </location>
</feature>
<dbReference type="Gene3D" id="2.60.40.10">
    <property type="entry name" value="Immunoglobulins"/>
    <property type="match status" value="2"/>
</dbReference>
<accession>A0A8J4WQX5</accession>
<dbReference type="PANTHER" id="PTHR15193:SF1">
    <property type="entry name" value="CD83 ANTIGEN"/>
    <property type="match status" value="1"/>
</dbReference>
<comment type="caution">
    <text evidence="3">The sequence shown here is derived from an EMBL/GenBank/DDBJ whole genome shotgun (WGS) entry which is preliminary data.</text>
</comment>
<dbReference type="Pfam" id="PF00047">
    <property type="entry name" value="ig"/>
    <property type="match status" value="1"/>
</dbReference>
<evidence type="ECO:0000313" key="4">
    <source>
        <dbReference type="Proteomes" id="UP000727407"/>
    </source>
</evidence>
<gene>
    <name evidence="3" type="ORF">DAT39_021114</name>
</gene>
<dbReference type="InterPro" id="IPR003599">
    <property type="entry name" value="Ig_sub"/>
</dbReference>
<dbReference type="EMBL" id="QNUK01000850">
    <property type="protein sequence ID" value="KAF5889184.1"/>
    <property type="molecule type" value="Genomic_DNA"/>
</dbReference>
<evidence type="ECO:0000259" key="2">
    <source>
        <dbReference type="PROSITE" id="PS50835"/>
    </source>
</evidence>